<keyword evidence="7" id="KW-0862">Zinc</keyword>
<dbReference type="SUPFAM" id="SSF102712">
    <property type="entry name" value="JAB1/MPN domain"/>
    <property type="match status" value="1"/>
</dbReference>
<evidence type="ECO:0000313" key="13">
    <source>
        <dbReference type="Proteomes" id="UP000799778"/>
    </source>
</evidence>
<dbReference type="GO" id="GO:0005768">
    <property type="term" value="C:endosome"/>
    <property type="evidence" value="ECO:0007669"/>
    <property type="project" value="TreeGrafter"/>
</dbReference>
<dbReference type="InterPro" id="IPR015063">
    <property type="entry name" value="USP8_dimer"/>
</dbReference>
<dbReference type="Gene3D" id="3.40.140.10">
    <property type="entry name" value="Cytidine Deaminase, domain 2"/>
    <property type="match status" value="1"/>
</dbReference>
<dbReference type="GO" id="GO:0046872">
    <property type="term" value="F:metal ion binding"/>
    <property type="evidence" value="ECO:0007669"/>
    <property type="project" value="UniProtKB-KW"/>
</dbReference>
<gene>
    <name evidence="12" type="ORF">BU24DRAFT_354999</name>
</gene>
<feature type="coiled-coil region" evidence="9">
    <location>
        <begin position="96"/>
        <end position="130"/>
    </location>
</feature>
<reference evidence="12" key="1">
    <citation type="journal article" date="2020" name="Stud. Mycol.">
        <title>101 Dothideomycetes genomes: a test case for predicting lifestyles and emergence of pathogens.</title>
        <authorList>
            <person name="Haridas S."/>
            <person name="Albert R."/>
            <person name="Binder M."/>
            <person name="Bloem J."/>
            <person name="Labutti K."/>
            <person name="Salamov A."/>
            <person name="Andreopoulos B."/>
            <person name="Baker S."/>
            <person name="Barry K."/>
            <person name="Bills G."/>
            <person name="Bluhm B."/>
            <person name="Cannon C."/>
            <person name="Castanera R."/>
            <person name="Culley D."/>
            <person name="Daum C."/>
            <person name="Ezra D."/>
            <person name="Gonzalez J."/>
            <person name="Henrissat B."/>
            <person name="Kuo A."/>
            <person name="Liang C."/>
            <person name="Lipzen A."/>
            <person name="Lutzoni F."/>
            <person name="Magnuson J."/>
            <person name="Mondo S."/>
            <person name="Nolan M."/>
            <person name="Ohm R."/>
            <person name="Pangilinan J."/>
            <person name="Park H.-J."/>
            <person name="Ramirez L."/>
            <person name="Alfaro M."/>
            <person name="Sun H."/>
            <person name="Tritt A."/>
            <person name="Yoshinaga Y."/>
            <person name="Zwiers L.-H."/>
            <person name="Turgeon B."/>
            <person name="Goodwin S."/>
            <person name="Spatafora J."/>
            <person name="Crous P."/>
            <person name="Grigoriev I."/>
        </authorList>
    </citation>
    <scope>NUCLEOTIDE SEQUENCE</scope>
    <source>
        <strain evidence="12">CBS 175.79</strain>
    </source>
</reference>
<evidence type="ECO:0000259" key="11">
    <source>
        <dbReference type="PROSITE" id="PS50249"/>
    </source>
</evidence>
<evidence type="ECO:0000256" key="3">
    <source>
        <dbReference type="ARBA" id="ARBA00022670"/>
    </source>
</evidence>
<dbReference type="PROSITE" id="PS50249">
    <property type="entry name" value="MPN"/>
    <property type="match status" value="1"/>
</dbReference>
<keyword evidence="8" id="KW-0482">Metalloprotease</keyword>
<evidence type="ECO:0000256" key="10">
    <source>
        <dbReference type="SAM" id="MobiDB-lite"/>
    </source>
</evidence>
<sequence>MAHALGAPKSIQQAQEQAKAYEYAEHIPLRQWLRSADTMLKQAQIYEAERNDQEVFVLLLRHADLVLDKLANHPQRSLPENKKALRLARESVLVDLQKLEVLRPRIEKRYKEYQERRKAQLKTLEALEGRAADGPNIIHELDGMSLQPGQKRRSYERATLDAGENRTLAAKLAQREIRRRDAARRSVRQAGVSEEQEHERRTGGVWDVDDNDLSRQIQEVARMQEQNGHASQNFAVSTSPYHYPTVPHKSNQQRWSNVPSLPPKEPLHRQLDTPSYPPALPPKPPKPPISTHSPFEHPRPPPIPGKYAVDIVQPPPIPGKHVSTEPAPDADLDEFTFKPSAYLENGNALRSVFLPPTLRHEFLRYASSNTRLNLETCGMLCGILKSNALFITRLVIPEQTSTSDTCETVNEQDLFDYCDKEELMILGWIHTHPTQTCFMSSRDLHTHAGYQVMMPESIAIVCAPSKSPSWGIFRLTDPPGKQAILNCNQGGVFHPHSIDNIYTEALSPGHVVELPNAPLEVVDMRPKKNPF</sequence>
<dbReference type="AlphaFoldDB" id="A0A6A5XFM9"/>
<organism evidence="12 13">
    <name type="scientific">Aaosphaeria arxii CBS 175.79</name>
    <dbReference type="NCBI Taxonomy" id="1450172"/>
    <lineage>
        <taxon>Eukaryota</taxon>
        <taxon>Fungi</taxon>
        <taxon>Dikarya</taxon>
        <taxon>Ascomycota</taxon>
        <taxon>Pezizomycotina</taxon>
        <taxon>Dothideomycetes</taxon>
        <taxon>Pleosporomycetidae</taxon>
        <taxon>Pleosporales</taxon>
        <taxon>Pleosporales incertae sedis</taxon>
        <taxon>Aaosphaeria</taxon>
    </lineage>
</organism>
<feature type="region of interest" description="Disordered" evidence="10">
    <location>
        <begin position="235"/>
        <end position="301"/>
    </location>
</feature>
<evidence type="ECO:0000256" key="6">
    <source>
        <dbReference type="ARBA" id="ARBA00022801"/>
    </source>
</evidence>
<evidence type="ECO:0000256" key="8">
    <source>
        <dbReference type="ARBA" id="ARBA00023049"/>
    </source>
</evidence>
<dbReference type="PANTHER" id="PTHR12947">
    <property type="entry name" value="AMSH-LIKE PROTEASE"/>
    <property type="match status" value="1"/>
</dbReference>
<dbReference type="FunFam" id="3.40.140.10:FF:000033">
    <property type="entry name" value="AMSH-like protease sst2"/>
    <property type="match status" value="1"/>
</dbReference>
<dbReference type="EMBL" id="ML978074">
    <property type="protein sequence ID" value="KAF2011656.1"/>
    <property type="molecule type" value="Genomic_DNA"/>
</dbReference>
<evidence type="ECO:0000256" key="1">
    <source>
        <dbReference type="ARBA" id="ARBA00001947"/>
    </source>
</evidence>
<evidence type="ECO:0000313" key="12">
    <source>
        <dbReference type="EMBL" id="KAF2011656.1"/>
    </source>
</evidence>
<dbReference type="SUPFAM" id="SSF140856">
    <property type="entry name" value="USP8 N-terminal domain-like"/>
    <property type="match status" value="1"/>
</dbReference>
<dbReference type="SMART" id="SM00232">
    <property type="entry name" value="JAB_MPN"/>
    <property type="match status" value="1"/>
</dbReference>
<dbReference type="Pfam" id="PF01398">
    <property type="entry name" value="JAB"/>
    <property type="match status" value="1"/>
</dbReference>
<comment type="similarity">
    <text evidence="2">Belongs to the peptidase M67C family.</text>
</comment>
<feature type="compositionally biased region" description="Polar residues" evidence="10">
    <location>
        <begin position="248"/>
        <end position="259"/>
    </location>
</feature>
<evidence type="ECO:0000256" key="7">
    <source>
        <dbReference type="ARBA" id="ARBA00022833"/>
    </source>
</evidence>
<feature type="domain" description="MPN" evidence="11">
    <location>
        <begin position="352"/>
        <end position="479"/>
    </location>
</feature>
<dbReference type="GeneID" id="54281228"/>
<protein>
    <submittedName>
        <fullName evidence="12">STAM binding protein</fullName>
    </submittedName>
</protein>
<dbReference type="PANTHER" id="PTHR12947:SF13">
    <property type="entry name" value="FI19924P1"/>
    <property type="match status" value="1"/>
</dbReference>
<keyword evidence="6" id="KW-0378">Hydrolase</keyword>
<name>A0A6A5XFM9_9PLEO</name>
<evidence type="ECO:0000256" key="4">
    <source>
        <dbReference type="ARBA" id="ARBA00022723"/>
    </source>
</evidence>
<dbReference type="Proteomes" id="UP000799778">
    <property type="component" value="Unassembled WGS sequence"/>
</dbReference>
<dbReference type="CDD" id="cd08066">
    <property type="entry name" value="MPN_AMSH_like"/>
    <property type="match status" value="1"/>
</dbReference>
<dbReference type="GO" id="GO:0140492">
    <property type="term" value="F:metal-dependent deubiquitinase activity"/>
    <property type="evidence" value="ECO:0007669"/>
    <property type="project" value="InterPro"/>
</dbReference>
<dbReference type="InterPro" id="IPR037518">
    <property type="entry name" value="MPN"/>
</dbReference>
<dbReference type="InterPro" id="IPR000555">
    <property type="entry name" value="JAMM/MPN+_dom"/>
</dbReference>
<evidence type="ECO:0000256" key="9">
    <source>
        <dbReference type="SAM" id="Coils"/>
    </source>
</evidence>
<comment type="cofactor">
    <cofactor evidence="1">
        <name>Zn(2+)</name>
        <dbReference type="ChEBI" id="CHEBI:29105"/>
    </cofactor>
</comment>
<keyword evidence="3" id="KW-0645">Protease</keyword>
<accession>A0A6A5XFM9</accession>
<keyword evidence="13" id="KW-1185">Reference proteome</keyword>
<dbReference type="OrthoDB" id="3640at2759"/>
<dbReference type="GO" id="GO:0070536">
    <property type="term" value="P:protein K63-linked deubiquitination"/>
    <property type="evidence" value="ECO:0007669"/>
    <property type="project" value="InterPro"/>
</dbReference>
<keyword evidence="5" id="KW-0833">Ubl conjugation pathway</keyword>
<keyword evidence="4" id="KW-0479">Metal-binding</keyword>
<dbReference type="RefSeq" id="XP_033379995.1">
    <property type="nucleotide sequence ID" value="XM_033523831.1"/>
</dbReference>
<dbReference type="GO" id="GO:0061578">
    <property type="term" value="F:K63-linked deubiquitinase activity"/>
    <property type="evidence" value="ECO:0007669"/>
    <property type="project" value="InterPro"/>
</dbReference>
<dbReference type="Pfam" id="PF08969">
    <property type="entry name" value="USP8_dimer"/>
    <property type="match status" value="1"/>
</dbReference>
<keyword evidence="9" id="KW-0175">Coiled coil</keyword>
<feature type="region of interest" description="Disordered" evidence="10">
    <location>
        <begin position="178"/>
        <end position="211"/>
    </location>
</feature>
<dbReference type="GO" id="GO:0006508">
    <property type="term" value="P:proteolysis"/>
    <property type="evidence" value="ECO:0007669"/>
    <property type="project" value="UniProtKB-KW"/>
</dbReference>
<dbReference type="Gene3D" id="1.20.58.80">
    <property type="entry name" value="Phosphotransferase system, lactose/cellobiose-type IIA subunit"/>
    <property type="match status" value="1"/>
</dbReference>
<feature type="compositionally biased region" description="Pro residues" evidence="10">
    <location>
        <begin position="275"/>
        <end position="288"/>
    </location>
</feature>
<dbReference type="InterPro" id="IPR044098">
    <property type="entry name" value="STAMBP/STALP-like_MPN"/>
</dbReference>
<evidence type="ECO:0000256" key="5">
    <source>
        <dbReference type="ARBA" id="ARBA00022786"/>
    </source>
</evidence>
<dbReference type="GO" id="GO:0016020">
    <property type="term" value="C:membrane"/>
    <property type="evidence" value="ECO:0007669"/>
    <property type="project" value="TreeGrafter"/>
</dbReference>
<proteinExistence type="inferred from homology"/>
<evidence type="ECO:0000256" key="2">
    <source>
        <dbReference type="ARBA" id="ARBA00010981"/>
    </source>
</evidence>